<dbReference type="Proteomes" id="UP000000851">
    <property type="component" value="Chromosome"/>
</dbReference>
<evidence type="ECO:0000256" key="1">
    <source>
        <dbReference type="SAM" id="MobiDB-lite"/>
    </source>
</evidence>
<evidence type="ECO:0000313" key="3">
    <source>
        <dbReference type="EMBL" id="ACU75083.1"/>
    </source>
</evidence>
<sequence length="367" mass="36685" precursor="true">MRHLTRPTGVALAAIGIQALMVFAFTAPTVHNAPHRVPLAVSAPAPARGAVELRLEQAAPGAFAVHEVADEGAARAALADREAYGAVVVTTQGPHMLVASAASPTVATLLTQVGSHLAATGSDSSAQVTDVVPASAADPHGAAFTSMVLPLVMSALIGGVLLTIKLPRLRERVLATLLFALGGGTAVTLIASHALGFLPGSFLPVAASIAVPILAISAFSIATASLIGRYGFALAGAIMMLLSNPLSAASSAPQLLPTPWGRIGQDLPAGAAATLIRSTAFFHGHGAGHAEVVLGVWVAAAAAMMAAAGVRGWLRTRTHADHGTHAGHGTHTSHGAHAAHAAHPGRGAEVAEVVSLTAARGTSGVRA</sequence>
<protein>
    <recommendedName>
        <fullName evidence="5">Integral membrane protein</fullName>
    </recommendedName>
</protein>
<proteinExistence type="predicted"/>
<evidence type="ECO:0000313" key="4">
    <source>
        <dbReference type="Proteomes" id="UP000000851"/>
    </source>
</evidence>
<gene>
    <name evidence="3" type="ordered locus">Caci_6229</name>
</gene>
<keyword evidence="2" id="KW-1133">Transmembrane helix</keyword>
<dbReference type="HOGENOM" id="CLU_045983_2_0_11"/>
<organism evidence="3 4">
    <name type="scientific">Catenulispora acidiphila (strain DSM 44928 / JCM 14897 / NBRC 102108 / NRRL B-24433 / ID139908)</name>
    <dbReference type="NCBI Taxonomy" id="479433"/>
    <lineage>
        <taxon>Bacteria</taxon>
        <taxon>Bacillati</taxon>
        <taxon>Actinomycetota</taxon>
        <taxon>Actinomycetes</taxon>
        <taxon>Catenulisporales</taxon>
        <taxon>Catenulisporaceae</taxon>
        <taxon>Catenulispora</taxon>
    </lineage>
</organism>
<evidence type="ECO:0000256" key="2">
    <source>
        <dbReference type="SAM" id="Phobius"/>
    </source>
</evidence>
<dbReference type="InParanoid" id="C7QIK6"/>
<dbReference type="EMBL" id="CP001700">
    <property type="protein sequence ID" value="ACU75083.1"/>
    <property type="molecule type" value="Genomic_DNA"/>
</dbReference>
<reference evidence="3 4" key="1">
    <citation type="journal article" date="2009" name="Stand. Genomic Sci.">
        <title>Complete genome sequence of Catenulispora acidiphila type strain (ID 139908).</title>
        <authorList>
            <person name="Copeland A."/>
            <person name="Lapidus A."/>
            <person name="Glavina Del Rio T."/>
            <person name="Nolan M."/>
            <person name="Lucas S."/>
            <person name="Chen F."/>
            <person name="Tice H."/>
            <person name="Cheng J.F."/>
            <person name="Bruce D."/>
            <person name="Goodwin L."/>
            <person name="Pitluck S."/>
            <person name="Mikhailova N."/>
            <person name="Pati A."/>
            <person name="Ivanova N."/>
            <person name="Mavromatis K."/>
            <person name="Chen A."/>
            <person name="Palaniappan K."/>
            <person name="Chain P."/>
            <person name="Land M."/>
            <person name="Hauser L."/>
            <person name="Chang Y.J."/>
            <person name="Jeffries C.D."/>
            <person name="Chertkov O."/>
            <person name="Brettin T."/>
            <person name="Detter J.C."/>
            <person name="Han C."/>
            <person name="Ali Z."/>
            <person name="Tindall B.J."/>
            <person name="Goker M."/>
            <person name="Bristow J."/>
            <person name="Eisen J.A."/>
            <person name="Markowitz V."/>
            <person name="Hugenholtz P."/>
            <person name="Kyrpides N.C."/>
            <person name="Klenk H.P."/>
        </authorList>
    </citation>
    <scope>NUCLEOTIDE SEQUENCE [LARGE SCALE GENOMIC DNA]</scope>
    <source>
        <strain evidence="4">DSM 44928 / JCM 14897 / NBRC 102108 / NRRL B-24433 / ID139908</strain>
    </source>
</reference>
<feature type="transmembrane region" description="Helical" evidence="2">
    <location>
        <begin position="142"/>
        <end position="162"/>
    </location>
</feature>
<feature type="transmembrane region" description="Helical" evidence="2">
    <location>
        <begin position="292"/>
        <end position="314"/>
    </location>
</feature>
<dbReference type="OrthoDB" id="2151407at2"/>
<dbReference type="AlphaFoldDB" id="C7QIK6"/>
<evidence type="ECO:0008006" key="5">
    <source>
        <dbReference type="Google" id="ProtNLM"/>
    </source>
</evidence>
<keyword evidence="2" id="KW-0812">Transmembrane</keyword>
<feature type="compositionally biased region" description="Low complexity" evidence="1">
    <location>
        <begin position="327"/>
        <end position="348"/>
    </location>
</feature>
<accession>C7QIK6</accession>
<name>C7QIK6_CATAD</name>
<keyword evidence="4" id="KW-1185">Reference proteome</keyword>
<dbReference type="RefSeq" id="WP_015794812.1">
    <property type="nucleotide sequence ID" value="NC_013131.1"/>
</dbReference>
<feature type="transmembrane region" description="Helical" evidence="2">
    <location>
        <begin position="230"/>
        <end position="249"/>
    </location>
</feature>
<dbReference type="eggNOG" id="COG0842">
    <property type="taxonomic scope" value="Bacteria"/>
</dbReference>
<feature type="transmembrane region" description="Helical" evidence="2">
    <location>
        <begin position="201"/>
        <end position="223"/>
    </location>
</feature>
<feature type="transmembrane region" description="Helical" evidence="2">
    <location>
        <begin position="174"/>
        <end position="195"/>
    </location>
</feature>
<dbReference type="STRING" id="479433.Caci_6229"/>
<dbReference type="KEGG" id="cai:Caci_6229"/>
<keyword evidence="2" id="KW-0472">Membrane</keyword>
<feature type="region of interest" description="Disordered" evidence="1">
    <location>
        <begin position="320"/>
        <end position="349"/>
    </location>
</feature>